<evidence type="ECO:0000313" key="2">
    <source>
        <dbReference type="EMBL" id="SCP97166.1"/>
    </source>
</evidence>
<proteinExistence type="predicted"/>
<sequence>MNQYQETFKRYEKKYLLSEKKYRMLRQKLQNRLHIDNYGKVTICNIYFDTPESLLIRTSLDKPVYKEKLRLRSYGTPARGDKVFIELKKKYKGIVYKRRVDMELSEAEHYLYDRIPVKKPSQITREIDWVLGYYEGLVPAMYISYNRIAMYGSEDPQLRVTFDSNILWRREQLSLESGAWGNALLEEGQRLMEIKIPGAMPLWLAHILDELEIYPISFSKYGKGYQESEKLEKSNTDSNVIRRGEIRYA</sequence>
<keyword evidence="3" id="KW-1185">Reference proteome</keyword>
<evidence type="ECO:0000313" key="3">
    <source>
        <dbReference type="Proteomes" id="UP000199315"/>
    </source>
</evidence>
<dbReference type="Gene3D" id="3.20.100.30">
    <property type="entry name" value="VTC, catalytic tunnel domain"/>
    <property type="match status" value="1"/>
</dbReference>
<dbReference type="SUPFAM" id="SSF55154">
    <property type="entry name" value="CYTH-like phosphatases"/>
    <property type="match status" value="1"/>
</dbReference>
<accession>A0A1D3TTC8</accession>
<dbReference type="InterPro" id="IPR042267">
    <property type="entry name" value="VTC_sf"/>
</dbReference>
<feature type="domain" description="VTC" evidence="1">
    <location>
        <begin position="9"/>
        <end position="226"/>
    </location>
</feature>
<dbReference type="AlphaFoldDB" id="A0A1D3TTC8"/>
<dbReference type="EMBL" id="FMKA01000009">
    <property type="protein sequence ID" value="SCP97166.1"/>
    <property type="molecule type" value="Genomic_DNA"/>
</dbReference>
<dbReference type="InterPro" id="IPR018966">
    <property type="entry name" value="VTC_domain"/>
</dbReference>
<dbReference type="OrthoDB" id="185578at2"/>
<dbReference type="InterPro" id="IPR033469">
    <property type="entry name" value="CYTH-like_dom_sf"/>
</dbReference>
<gene>
    <name evidence="2" type="ORF">SAMN05421730_10092</name>
</gene>
<evidence type="ECO:0000259" key="1">
    <source>
        <dbReference type="Pfam" id="PF09359"/>
    </source>
</evidence>
<reference evidence="2 3" key="1">
    <citation type="submission" date="2016-09" db="EMBL/GenBank/DDBJ databases">
        <authorList>
            <person name="Capua I."/>
            <person name="De Benedictis P."/>
            <person name="Joannis T."/>
            <person name="Lombin L.H."/>
            <person name="Cattoli G."/>
        </authorList>
    </citation>
    <scope>NUCLEOTIDE SEQUENCE [LARGE SCALE GENOMIC DNA]</scope>
    <source>
        <strain evidence="2 3">GluBS11</strain>
    </source>
</reference>
<organism evidence="2 3">
    <name type="scientific">Anaerobium acetethylicum</name>
    <dbReference type="NCBI Taxonomy" id="1619234"/>
    <lineage>
        <taxon>Bacteria</taxon>
        <taxon>Bacillati</taxon>
        <taxon>Bacillota</taxon>
        <taxon>Clostridia</taxon>
        <taxon>Lachnospirales</taxon>
        <taxon>Lachnospiraceae</taxon>
        <taxon>Anaerobium</taxon>
    </lineage>
</organism>
<dbReference type="Pfam" id="PF09359">
    <property type="entry name" value="VTC"/>
    <property type="match status" value="1"/>
</dbReference>
<protein>
    <submittedName>
        <fullName evidence="2">VTC domain-containing protein</fullName>
    </submittedName>
</protein>
<name>A0A1D3TTC8_9FIRM</name>
<dbReference type="STRING" id="1619234.SAMN05421730_10092"/>
<dbReference type="RefSeq" id="WP_091232997.1">
    <property type="nucleotide sequence ID" value="NZ_FMKA01000009.1"/>
</dbReference>
<dbReference type="Proteomes" id="UP000199315">
    <property type="component" value="Unassembled WGS sequence"/>
</dbReference>
<dbReference type="CDD" id="cd07750">
    <property type="entry name" value="PolyPPase_VTC_like"/>
    <property type="match status" value="1"/>
</dbReference>
<dbReference type="GO" id="GO:0006799">
    <property type="term" value="P:polyphosphate biosynthetic process"/>
    <property type="evidence" value="ECO:0007669"/>
    <property type="project" value="UniProtKB-ARBA"/>
</dbReference>